<evidence type="ECO:0000313" key="2">
    <source>
        <dbReference type="Proteomes" id="UP000233100"/>
    </source>
</evidence>
<proteinExistence type="predicted"/>
<keyword evidence="2" id="KW-1185">Reference proteome</keyword>
<dbReference type="GeneTree" id="ENSGT01120000271815"/>
<protein>
    <submittedName>
        <fullName evidence="1">Uncharacterized protein</fullName>
    </submittedName>
</protein>
<dbReference type="PRINTS" id="PR02045">
    <property type="entry name" value="F138DOMAIN"/>
</dbReference>
<reference evidence="1" key="2">
    <citation type="submission" date="2025-08" db="UniProtKB">
        <authorList>
            <consortium name="Ensembl"/>
        </authorList>
    </citation>
    <scope>IDENTIFICATION</scope>
</reference>
<reference evidence="1 2" key="1">
    <citation type="submission" date="2013-03" db="EMBL/GenBank/DDBJ databases">
        <authorList>
            <person name="Warren W."/>
            <person name="Wilson R.K."/>
        </authorList>
    </citation>
    <scope>NUCLEOTIDE SEQUENCE</scope>
</reference>
<dbReference type="Ensembl" id="ENSMFAT00000081575.1">
    <property type="protein sequence ID" value="ENSMFAP00000056387.1"/>
    <property type="gene ID" value="ENSMFAG00000053849.1"/>
</dbReference>
<dbReference type="PANTHER" id="PTHR12138:SF162">
    <property type="entry name" value="CHROMOSOME UNDETERMINED SCAFFOLD_275, WHOLE GENOME SHOTGUN SEQUENCE"/>
    <property type="match status" value="1"/>
</dbReference>
<dbReference type="Proteomes" id="UP000233100">
    <property type="component" value="Chromosome 15"/>
</dbReference>
<evidence type="ECO:0000313" key="1">
    <source>
        <dbReference type="Ensembl" id="ENSMFAP00000056387.1"/>
    </source>
</evidence>
<accession>A0A7N9IDY3</accession>
<dbReference type="AlphaFoldDB" id="A0A7N9IDY3"/>
<sequence>DSILLLSPRLECNGTISAHCNLCLLNSSNFPALTSAVAGITGTHHHTQLIFVFLVETGFRHAGQAGLELLTPGDPPISASQSAGITGVSHHTRPFLYFLNKLAFALLYGLTPNSFLCKFQKPFIGV</sequence>
<name>A0A7N9IDY3_MACFA</name>
<organism evidence="1 2">
    <name type="scientific">Macaca fascicularis</name>
    <name type="common">Crab-eating macaque</name>
    <name type="synonym">Cynomolgus monkey</name>
    <dbReference type="NCBI Taxonomy" id="9541"/>
    <lineage>
        <taxon>Eukaryota</taxon>
        <taxon>Metazoa</taxon>
        <taxon>Chordata</taxon>
        <taxon>Craniata</taxon>
        <taxon>Vertebrata</taxon>
        <taxon>Euteleostomi</taxon>
        <taxon>Mammalia</taxon>
        <taxon>Eutheria</taxon>
        <taxon>Euarchontoglires</taxon>
        <taxon>Primates</taxon>
        <taxon>Haplorrhini</taxon>
        <taxon>Catarrhini</taxon>
        <taxon>Cercopithecidae</taxon>
        <taxon>Cercopithecinae</taxon>
        <taxon>Macaca</taxon>
    </lineage>
</organism>
<dbReference type="PANTHER" id="PTHR12138">
    <property type="entry name" value="PRIMATE-EXPANDED PROTEIN FAMILY"/>
    <property type="match status" value="1"/>
</dbReference>
<reference evidence="1" key="3">
    <citation type="submission" date="2025-09" db="UniProtKB">
        <authorList>
            <consortium name="Ensembl"/>
        </authorList>
    </citation>
    <scope>IDENTIFICATION</scope>
</reference>